<dbReference type="Proteomes" id="UP000308600">
    <property type="component" value="Unassembled WGS sequence"/>
</dbReference>
<evidence type="ECO:0000313" key="1">
    <source>
        <dbReference type="EMBL" id="TFK77269.1"/>
    </source>
</evidence>
<sequence>MSAFRAAGSRRRTTVDDEDDLEYQRERQNEINAERARQQRIRDRVPGKRINGKARAGDIDAVLDQVKDGWEFVVDPDFNNVDLALQLLDNPSLGKDMESFRKTKNMLSKALKGSVDKHYQAFAAALPHHSALLSHVSATQAQITDARSVLVESKESLGARRADLVQLWTRGQTLEEMMKILDQIEHLKLVPDLLETLISEKRLLQAAVLLVRSLKIINNPDMLDIGAVSDLRGYLNGQETALKDILLDELHAHLYLKSFWCESRWSAYVPGQQSLPKTEYDEESNQKSDSKPSISASRPARLHRFLTDLMLKPNDPPHDLNEPHSSGKGLSNIPNTGFQVSGNTVNPEADSFSYIELLLESLAVLAKLGTVLDTVTQRLPTEIFNLVEATIDEVEERAEYGRRATIMGSLADSEAYGVAHEAHGDGRTLVIRQNGFTSVHLRLAALEMFSKRVDHEIVKDLFWTLYSKFDAVAQGLRVVYEVVNRIGSRRDFKDSLGTKPGTLFPVAELWGPVQDEIRTLIRDYLTNEEQGSASRRNPISSINETLREGKFGRDKIKPVFRLGDTDPKLLSKVLKPHEDELNRLLKDTMPGLVSGTSENTVNSSLMSTIVDDRFSGVGHHRLLISPDAFHVSIIFQPTHAFLSRVADVLPSGEASGVSATMLDEFVLKVYLPQLEEKVTVLFHQAVTGPDSFQPDPTSAKLSSEPLVRASTQLMALINSLCSMYRATPFHQESYSRLILSVIIQFYQRCSDYFQSLVSMPGKDVSMDSEIALAARWAQKAELNPCLTELLVTSESDTAKQQQLCRQETNIELELLRQTKIRPSDLIPSIKNLAALASLYHSVSWFATELGLLRNSADEIISPTSPRPRESPILETKSPVVPVSSSEELKLPLTREMAMRLQALLKTYEQLSGLILDCIRIDVRCRSIYYLESAMKEGNYTLDYEASEPDPYIMDLNSELGQCDSLVSTRLPQQARQYVFVGLGYLLEHMLIQGARYLKRPNVFGIKKVMRNALALQQSIKMLTHEHQHTEFERAKQYYSLFSLSPQTMLDSIRQSQPFTFDEYQIMLNLQCGVDPSEGEAGIPKATDRNYSMYLIDLHGLEIESGNS</sequence>
<accession>A0ACD3BHN2</accession>
<organism evidence="1 2">
    <name type="scientific">Pluteus cervinus</name>
    <dbReference type="NCBI Taxonomy" id="181527"/>
    <lineage>
        <taxon>Eukaryota</taxon>
        <taxon>Fungi</taxon>
        <taxon>Dikarya</taxon>
        <taxon>Basidiomycota</taxon>
        <taxon>Agaricomycotina</taxon>
        <taxon>Agaricomycetes</taxon>
        <taxon>Agaricomycetidae</taxon>
        <taxon>Agaricales</taxon>
        <taxon>Pluteineae</taxon>
        <taxon>Pluteaceae</taxon>
        <taxon>Pluteus</taxon>
    </lineage>
</organism>
<name>A0ACD3BHN2_9AGAR</name>
<evidence type="ECO:0000313" key="2">
    <source>
        <dbReference type="Proteomes" id="UP000308600"/>
    </source>
</evidence>
<reference evidence="1 2" key="1">
    <citation type="journal article" date="2019" name="Nat. Ecol. Evol.">
        <title>Megaphylogeny resolves global patterns of mushroom evolution.</title>
        <authorList>
            <person name="Varga T."/>
            <person name="Krizsan K."/>
            <person name="Foldi C."/>
            <person name="Dima B."/>
            <person name="Sanchez-Garcia M."/>
            <person name="Sanchez-Ramirez S."/>
            <person name="Szollosi G.J."/>
            <person name="Szarkandi J.G."/>
            <person name="Papp V."/>
            <person name="Albert L."/>
            <person name="Andreopoulos W."/>
            <person name="Angelini C."/>
            <person name="Antonin V."/>
            <person name="Barry K.W."/>
            <person name="Bougher N.L."/>
            <person name="Buchanan P."/>
            <person name="Buyck B."/>
            <person name="Bense V."/>
            <person name="Catcheside P."/>
            <person name="Chovatia M."/>
            <person name="Cooper J."/>
            <person name="Damon W."/>
            <person name="Desjardin D."/>
            <person name="Finy P."/>
            <person name="Geml J."/>
            <person name="Haridas S."/>
            <person name="Hughes K."/>
            <person name="Justo A."/>
            <person name="Karasinski D."/>
            <person name="Kautmanova I."/>
            <person name="Kiss B."/>
            <person name="Kocsube S."/>
            <person name="Kotiranta H."/>
            <person name="LaButti K.M."/>
            <person name="Lechner B.E."/>
            <person name="Liimatainen K."/>
            <person name="Lipzen A."/>
            <person name="Lukacs Z."/>
            <person name="Mihaltcheva S."/>
            <person name="Morgado L.N."/>
            <person name="Niskanen T."/>
            <person name="Noordeloos M.E."/>
            <person name="Ohm R.A."/>
            <person name="Ortiz-Santana B."/>
            <person name="Ovrebo C."/>
            <person name="Racz N."/>
            <person name="Riley R."/>
            <person name="Savchenko A."/>
            <person name="Shiryaev A."/>
            <person name="Soop K."/>
            <person name="Spirin V."/>
            <person name="Szebenyi C."/>
            <person name="Tomsovsky M."/>
            <person name="Tulloss R.E."/>
            <person name="Uehling J."/>
            <person name="Grigoriev I.V."/>
            <person name="Vagvolgyi C."/>
            <person name="Papp T."/>
            <person name="Martin F.M."/>
            <person name="Miettinen O."/>
            <person name="Hibbett D.S."/>
            <person name="Nagy L.G."/>
        </authorList>
    </citation>
    <scope>NUCLEOTIDE SEQUENCE [LARGE SCALE GENOMIC DNA]</scope>
    <source>
        <strain evidence="1 2">NL-1719</strain>
    </source>
</reference>
<gene>
    <name evidence="1" type="ORF">BDN72DRAFT_784268</name>
</gene>
<protein>
    <submittedName>
        <fullName evidence="1">Uncharacterized protein</fullName>
    </submittedName>
</protein>
<keyword evidence="2" id="KW-1185">Reference proteome</keyword>
<dbReference type="EMBL" id="ML208259">
    <property type="protein sequence ID" value="TFK77269.1"/>
    <property type="molecule type" value="Genomic_DNA"/>
</dbReference>
<proteinExistence type="predicted"/>